<keyword evidence="2" id="KW-0813">Transport</keyword>
<dbReference type="EMBL" id="NPHW01003036">
    <property type="protein sequence ID" value="OXV10257.1"/>
    <property type="molecule type" value="Genomic_DNA"/>
</dbReference>
<dbReference type="GO" id="GO:0016020">
    <property type="term" value="C:membrane"/>
    <property type="evidence" value="ECO:0007669"/>
    <property type="project" value="UniProtKB-SubCell"/>
</dbReference>
<dbReference type="AlphaFoldDB" id="A0A232M2E9"/>
<keyword evidence="4 6" id="KW-1133">Transmembrane helix</keyword>
<comment type="caution">
    <text evidence="8">The sequence shown here is derived from an EMBL/GenBank/DDBJ whole genome shotgun (WGS) entry which is preliminary data.</text>
</comment>
<accession>A0A232M2E9</accession>
<feature type="transmembrane region" description="Helical" evidence="6">
    <location>
        <begin position="315"/>
        <end position="332"/>
    </location>
</feature>
<protein>
    <recommendedName>
        <fullName evidence="7">Major facilitator superfamily (MFS) profile domain-containing protein</fullName>
    </recommendedName>
</protein>
<dbReference type="OrthoDB" id="5086884at2759"/>
<evidence type="ECO:0000256" key="6">
    <source>
        <dbReference type="SAM" id="Phobius"/>
    </source>
</evidence>
<dbReference type="InterPro" id="IPR011701">
    <property type="entry name" value="MFS"/>
</dbReference>
<feature type="transmembrane region" description="Helical" evidence="6">
    <location>
        <begin position="16"/>
        <end position="37"/>
    </location>
</feature>
<evidence type="ECO:0000256" key="3">
    <source>
        <dbReference type="ARBA" id="ARBA00022692"/>
    </source>
</evidence>
<dbReference type="Pfam" id="PF07690">
    <property type="entry name" value="MFS_1"/>
    <property type="match status" value="1"/>
</dbReference>
<comment type="subcellular location">
    <subcellularLocation>
        <location evidence="1">Membrane</location>
        <topology evidence="1">Multi-pass membrane protein</topology>
    </subcellularLocation>
</comment>
<evidence type="ECO:0000313" key="9">
    <source>
        <dbReference type="Proteomes" id="UP000243515"/>
    </source>
</evidence>
<feature type="transmembrane region" description="Helical" evidence="6">
    <location>
        <begin position="114"/>
        <end position="136"/>
    </location>
</feature>
<name>A0A232M2E9_9EURO</name>
<feature type="transmembrane region" description="Helical" evidence="6">
    <location>
        <begin position="459"/>
        <end position="482"/>
    </location>
</feature>
<sequence>MLDNSSWTVRVRASEGFTIATVSVALFSDVFIYSMIVPIMPDVLVKRAGVPENEVQGWISILLAMFGVFLMIGSPIFGYVSDRSRSRTQLFIFGLIASAASTALFALVKSPIMLVIGRALQGLSSAVVAVVGMAFLADSVDKSHVPTAMGYTSFAITWAIVLGPILGGVVFEKAGYYAAFIIPLVLIFIDIIMRLAVIDRNGYLKSVDRINNSNADSQCGTPATQAETTPLLQSSHEQQQLAAVTPEPELETHSPDSEATVVNVDSKPIIYYIFTEPRLLTAFLATFYDAIIFTSFEATLPLFVMRTFNWTPTQAGLIFLTLSVPSFAGVLFGKAVERFGCKTLGVIGFGLASIPLTLLALVEGGTMTSDHGDTTQQQIFLIIFLIFIGFGLQIIYLVAMTEISHSITEIEAKHYTDTSDDSGGHDASGLGQGYALCNMAYAGGQFAGPLFGGFLQERLGWVGVHLILGGLTIAMAILTTFFTGRNIFTRRATTGYQEAAVDEVPASSTTVTER</sequence>
<feature type="transmembrane region" description="Helical" evidence="6">
    <location>
        <begin position="90"/>
        <end position="108"/>
    </location>
</feature>
<feature type="transmembrane region" description="Helical" evidence="6">
    <location>
        <begin position="57"/>
        <end position="78"/>
    </location>
</feature>
<keyword evidence="9" id="KW-1185">Reference proteome</keyword>
<keyword evidence="5 6" id="KW-0472">Membrane</keyword>
<organism evidence="8 9">
    <name type="scientific">Elaphomyces granulatus</name>
    <dbReference type="NCBI Taxonomy" id="519963"/>
    <lineage>
        <taxon>Eukaryota</taxon>
        <taxon>Fungi</taxon>
        <taxon>Dikarya</taxon>
        <taxon>Ascomycota</taxon>
        <taxon>Pezizomycotina</taxon>
        <taxon>Eurotiomycetes</taxon>
        <taxon>Eurotiomycetidae</taxon>
        <taxon>Eurotiales</taxon>
        <taxon>Elaphomycetaceae</taxon>
        <taxon>Elaphomyces</taxon>
    </lineage>
</organism>
<dbReference type="CDD" id="cd17325">
    <property type="entry name" value="MFS_MdtG_SLC18_like"/>
    <property type="match status" value="1"/>
</dbReference>
<evidence type="ECO:0000259" key="7">
    <source>
        <dbReference type="PROSITE" id="PS50850"/>
    </source>
</evidence>
<dbReference type="GO" id="GO:0022857">
    <property type="term" value="F:transmembrane transporter activity"/>
    <property type="evidence" value="ECO:0007669"/>
    <property type="project" value="InterPro"/>
</dbReference>
<feature type="transmembrane region" description="Helical" evidence="6">
    <location>
        <begin position="379"/>
        <end position="399"/>
    </location>
</feature>
<reference evidence="8 9" key="1">
    <citation type="journal article" date="2015" name="Environ. Microbiol.">
        <title>Metagenome sequence of Elaphomyces granulatus from sporocarp tissue reveals Ascomycota ectomycorrhizal fingerprints of genome expansion and a Proteobacteria-rich microbiome.</title>
        <authorList>
            <person name="Quandt C.A."/>
            <person name="Kohler A."/>
            <person name="Hesse C.N."/>
            <person name="Sharpton T.J."/>
            <person name="Martin F."/>
            <person name="Spatafora J.W."/>
        </authorList>
    </citation>
    <scope>NUCLEOTIDE SEQUENCE [LARGE SCALE GENOMIC DNA]</scope>
    <source>
        <strain evidence="8 9">OSC145934</strain>
    </source>
</reference>
<dbReference type="Gene3D" id="1.20.1250.20">
    <property type="entry name" value="MFS general substrate transporter like domains"/>
    <property type="match status" value="1"/>
</dbReference>
<dbReference type="PROSITE" id="PS50850">
    <property type="entry name" value="MFS"/>
    <property type="match status" value="1"/>
</dbReference>
<dbReference type="InterPro" id="IPR036259">
    <property type="entry name" value="MFS_trans_sf"/>
</dbReference>
<dbReference type="InterPro" id="IPR020846">
    <property type="entry name" value="MFS_dom"/>
</dbReference>
<evidence type="ECO:0000256" key="4">
    <source>
        <dbReference type="ARBA" id="ARBA00022989"/>
    </source>
</evidence>
<dbReference type="PANTHER" id="PTHR23506">
    <property type="entry name" value="GH10249P"/>
    <property type="match status" value="1"/>
</dbReference>
<feature type="transmembrane region" description="Helical" evidence="6">
    <location>
        <begin position="148"/>
        <end position="171"/>
    </location>
</feature>
<feature type="transmembrane region" description="Helical" evidence="6">
    <location>
        <begin position="279"/>
        <end position="303"/>
    </location>
</feature>
<gene>
    <name evidence="8" type="ORF">Egran_01982</name>
</gene>
<evidence type="ECO:0000256" key="2">
    <source>
        <dbReference type="ARBA" id="ARBA00022448"/>
    </source>
</evidence>
<proteinExistence type="predicted"/>
<evidence type="ECO:0000256" key="1">
    <source>
        <dbReference type="ARBA" id="ARBA00004141"/>
    </source>
</evidence>
<feature type="transmembrane region" description="Helical" evidence="6">
    <location>
        <begin position="177"/>
        <end position="197"/>
    </location>
</feature>
<dbReference type="Proteomes" id="UP000243515">
    <property type="component" value="Unassembled WGS sequence"/>
</dbReference>
<evidence type="ECO:0000256" key="5">
    <source>
        <dbReference type="ARBA" id="ARBA00023136"/>
    </source>
</evidence>
<evidence type="ECO:0000313" key="8">
    <source>
        <dbReference type="EMBL" id="OXV10257.1"/>
    </source>
</evidence>
<feature type="transmembrane region" description="Helical" evidence="6">
    <location>
        <begin position="344"/>
        <end position="367"/>
    </location>
</feature>
<dbReference type="InterPro" id="IPR050930">
    <property type="entry name" value="MFS_Vesicular_Transporter"/>
</dbReference>
<dbReference type="SUPFAM" id="SSF103473">
    <property type="entry name" value="MFS general substrate transporter"/>
    <property type="match status" value="1"/>
</dbReference>
<keyword evidence="3 6" id="KW-0812">Transmembrane</keyword>
<dbReference type="PANTHER" id="PTHR23506:SF23">
    <property type="entry name" value="GH10249P"/>
    <property type="match status" value="1"/>
</dbReference>
<feature type="domain" description="Major facilitator superfamily (MFS) profile" evidence="7">
    <location>
        <begin position="18"/>
        <end position="487"/>
    </location>
</feature>